<comment type="catalytic activity">
    <reaction evidence="13">
        <text>O-phospho-D-serine + H2O = D-serine + phosphate</text>
        <dbReference type="Rhea" id="RHEA:24873"/>
        <dbReference type="ChEBI" id="CHEBI:15377"/>
        <dbReference type="ChEBI" id="CHEBI:35247"/>
        <dbReference type="ChEBI" id="CHEBI:43474"/>
        <dbReference type="ChEBI" id="CHEBI:58680"/>
        <dbReference type="EC" id="3.1.3.3"/>
    </reaction>
</comment>
<comment type="pathway">
    <text evidence="2">Amino-acid biosynthesis; L-serine biosynthesis; L-serine from 3-phospho-D-glycerate: step 3/3.</text>
</comment>
<evidence type="ECO:0000256" key="3">
    <source>
        <dbReference type="ARBA" id="ARBA00009184"/>
    </source>
</evidence>
<dbReference type="InterPro" id="IPR004469">
    <property type="entry name" value="PSP"/>
</dbReference>
<comment type="caution">
    <text evidence="14">The sequence shown here is derived from an EMBL/GenBank/DDBJ whole genome shotgun (WGS) entry which is preliminary data.</text>
</comment>
<sequence>MMKSVLTLVAPPDRHPLSDAVTTVLLQRLHQVGATTGDIAWLQEEIACDIPFDNLPVDQAQQLVAATLAELPIDFHVQPAANRRKKLLLSDMDSTILTNETLDDIADIAGLKDEIAAITARAMAGELDFTQALIERVAMLADLSETALAKAFDRIGYSAGGATLVATMRRHGAYTALVSGGFKYFTSRVAGKIGFDLDLANDLEISEGRLTGRLQGPILDPDGKLSALIRLSDEHGLTPADATTVGDGSNDIPMLRAAGLGVAYRGKPIVRQAVACQVNHTDLTTLLYFQGYHHTDFIVAGDRA</sequence>
<evidence type="ECO:0000256" key="4">
    <source>
        <dbReference type="ARBA" id="ARBA00012640"/>
    </source>
</evidence>
<evidence type="ECO:0000256" key="6">
    <source>
        <dbReference type="ARBA" id="ARBA00022605"/>
    </source>
</evidence>
<dbReference type="Gene3D" id="3.40.50.1000">
    <property type="entry name" value="HAD superfamily/HAD-like"/>
    <property type="match status" value="1"/>
</dbReference>
<comment type="cofactor">
    <cofactor evidence="1">
        <name>Mg(2+)</name>
        <dbReference type="ChEBI" id="CHEBI:18420"/>
    </cofactor>
</comment>
<dbReference type="SFLD" id="SFLDF00029">
    <property type="entry name" value="phosphoserine_phosphatase"/>
    <property type="match status" value="1"/>
</dbReference>
<evidence type="ECO:0000313" key="15">
    <source>
        <dbReference type="Proteomes" id="UP001279642"/>
    </source>
</evidence>
<dbReference type="RefSeq" id="WP_320509343.1">
    <property type="nucleotide sequence ID" value="NZ_JAXCLW010000004.1"/>
</dbReference>
<keyword evidence="8 14" id="KW-0378">Hydrolase</keyword>
<evidence type="ECO:0000256" key="2">
    <source>
        <dbReference type="ARBA" id="ARBA00005135"/>
    </source>
</evidence>
<evidence type="ECO:0000256" key="5">
    <source>
        <dbReference type="ARBA" id="ARBA00015196"/>
    </source>
</evidence>
<keyword evidence="15" id="KW-1185">Reference proteome</keyword>
<evidence type="ECO:0000256" key="9">
    <source>
        <dbReference type="ARBA" id="ARBA00022842"/>
    </source>
</evidence>
<protein>
    <recommendedName>
        <fullName evidence="5">Phosphoserine phosphatase</fullName>
        <ecNumber evidence="4">3.1.3.3</ecNumber>
    </recommendedName>
    <alternativeName>
        <fullName evidence="11">O-phosphoserine phosphohydrolase</fullName>
    </alternativeName>
</protein>
<dbReference type="NCBIfam" id="TIGR00338">
    <property type="entry name" value="serB"/>
    <property type="match status" value="1"/>
</dbReference>
<keyword evidence="10" id="KW-0718">Serine biosynthesis</keyword>
<reference evidence="14 15" key="1">
    <citation type="journal article" date="2016" name="Antonie Van Leeuwenhoek">
        <title>Dongia soli sp. nov., isolated from soil from Dokdo, Korea.</title>
        <authorList>
            <person name="Kim D.U."/>
            <person name="Lee H."/>
            <person name="Kim H."/>
            <person name="Kim S.G."/>
            <person name="Ka J.O."/>
        </authorList>
    </citation>
    <scope>NUCLEOTIDE SEQUENCE [LARGE SCALE GENOMIC DNA]</scope>
    <source>
        <strain evidence="14 15">D78</strain>
    </source>
</reference>
<gene>
    <name evidence="14" type="primary">serB</name>
    <name evidence="14" type="ORF">SMD27_15640</name>
</gene>
<evidence type="ECO:0000256" key="1">
    <source>
        <dbReference type="ARBA" id="ARBA00001946"/>
    </source>
</evidence>
<keyword evidence="9" id="KW-0460">Magnesium</keyword>
<dbReference type="InterPro" id="IPR050582">
    <property type="entry name" value="HAD-like_SerB"/>
</dbReference>
<keyword evidence="6" id="KW-0028">Amino-acid biosynthesis</keyword>
<evidence type="ECO:0000256" key="7">
    <source>
        <dbReference type="ARBA" id="ARBA00022723"/>
    </source>
</evidence>
<dbReference type="Pfam" id="PF12710">
    <property type="entry name" value="HAD"/>
    <property type="match status" value="1"/>
</dbReference>
<dbReference type="SFLD" id="SFLDS00003">
    <property type="entry name" value="Haloacid_Dehalogenase"/>
    <property type="match status" value="1"/>
</dbReference>
<evidence type="ECO:0000256" key="11">
    <source>
        <dbReference type="ARBA" id="ARBA00031693"/>
    </source>
</evidence>
<dbReference type="SFLD" id="SFLDG01137">
    <property type="entry name" value="C1.6.1:_Phosphoserine_Phosphat"/>
    <property type="match status" value="1"/>
</dbReference>
<evidence type="ECO:0000313" key="14">
    <source>
        <dbReference type="EMBL" id="MDY0884277.1"/>
    </source>
</evidence>
<proteinExistence type="inferred from homology"/>
<dbReference type="SUPFAM" id="SSF56784">
    <property type="entry name" value="HAD-like"/>
    <property type="match status" value="1"/>
</dbReference>
<evidence type="ECO:0000256" key="13">
    <source>
        <dbReference type="ARBA" id="ARBA00048523"/>
    </source>
</evidence>
<keyword evidence="7" id="KW-0479">Metal-binding</keyword>
<comment type="catalytic activity">
    <reaction evidence="12">
        <text>O-phospho-L-serine + H2O = L-serine + phosphate</text>
        <dbReference type="Rhea" id="RHEA:21208"/>
        <dbReference type="ChEBI" id="CHEBI:15377"/>
        <dbReference type="ChEBI" id="CHEBI:33384"/>
        <dbReference type="ChEBI" id="CHEBI:43474"/>
        <dbReference type="ChEBI" id="CHEBI:57524"/>
        <dbReference type="EC" id="3.1.3.3"/>
    </reaction>
</comment>
<accession>A0ABU5EDP7</accession>
<evidence type="ECO:0000256" key="10">
    <source>
        <dbReference type="ARBA" id="ARBA00023299"/>
    </source>
</evidence>
<dbReference type="EC" id="3.1.3.3" evidence="4"/>
<dbReference type="SFLD" id="SFLDG01136">
    <property type="entry name" value="C1.6:_Phosphoserine_Phosphatas"/>
    <property type="match status" value="1"/>
</dbReference>
<dbReference type="InterPro" id="IPR023214">
    <property type="entry name" value="HAD_sf"/>
</dbReference>
<dbReference type="Proteomes" id="UP001279642">
    <property type="component" value="Unassembled WGS sequence"/>
</dbReference>
<evidence type="ECO:0000256" key="12">
    <source>
        <dbReference type="ARBA" id="ARBA00048138"/>
    </source>
</evidence>
<dbReference type="NCBIfam" id="TIGR01488">
    <property type="entry name" value="HAD-SF-IB"/>
    <property type="match status" value="1"/>
</dbReference>
<dbReference type="GO" id="GO:0016787">
    <property type="term" value="F:hydrolase activity"/>
    <property type="evidence" value="ECO:0007669"/>
    <property type="project" value="UniProtKB-KW"/>
</dbReference>
<dbReference type="EMBL" id="JAXCLW010000004">
    <property type="protein sequence ID" value="MDY0884277.1"/>
    <property type="molecule type" value="Genomic_DNA"/>
</dbReference>
<evidence type="ECO:0000256" key="8">
    <source>
        <dbReference type="ARBA" id="ARBA00022801"/>
    </source>
</evidence>
<organism evidence="14 15">
    <name type="scientific">Dongia soli</name>
    <dbReference type="NCBI Taxonomy" id="600628"/>
    <lineage>
        <taxon>Bacteria</taxon>
        <taxon>Pseudomonadati</taxon>
        <taxon>Pseudomonadota</taxon>
        <taxon>Alphaproteobacteria</taxon>
        <taxon>Rhodospirillales</taxon>
        <taxon>Dongiaceae</taxon>
        <taxon>Dongia</taxon>
    </lineage>
</organism>
<dbReference type="InterPro" id="IPR036412">
    <property type="entry name" value="HAD-like_sf"/>
</dbReference>
<comment type="similarity">
    <text evidence="3">Belongs to the HAD-like hydrolase superfamily. SerB family.</text>
</comment>
<name>A0ABU5EDP7_9PROT</name>
<dbReference type="PANTHER" id="PTHR43344:SF2">
    <property type="entry name" value="PHOSPHOSERINE PHOSPHATASE"/>
    <property type="match status" value="1"/>
</dbReference>
<dbReference type="PANTHER" id="PTHR43344">
    <property type="entry name" value="PHOSPHOSERINE PHOSPHATASE"/>
    <property type="match status" value="1"/>
</dbReference>